<comment type="similarity">
    <text evidence="1">Belongs to the TRAPP small subunits family. BET3 subfamily.</text>
</comment>
<feature type="region of interest" description="Disordered" evidence="3">
    <location>
        <begin position="368"/>
        <end position="431"/>
    </location>
</feature>
<reference evidence="5" key="1">
    <citation type="submission" date="2022-12" db="EMBL/GenBank/DDBJ databases">
        <authorList>
            <person name="Brejova B."/>
        </authorList>
    </citation>
    <scope>NUCLEOTIDE SEQUENCE</scope>
</reference>
<feature type="compositionally biased region" description="Acidic residues" evidence="3">
    <location>
        <begin position="399"/>
        <end position="421"/>
    </location>
</feature>
<dbReference type="PANTHER" id="PTHR12817:SF0">
    <property type="entry name" value="GEO08327P1"/>
    <property type="match status" value="1"/>
</dbReference>
<protein>
    <recommendedName>
        <fullName evidence="4">Transcription factor Iwr1 domain-containing protein</fullName>
    </recommendedName>
</protein>
<comment type="similarity">
    <text evidence="2">Belongs to the IWR1/SLC7A6OS family.</text>
</comment>
<dbReference type="EMBL" id="CANTUO010000006">
    <property type="protein sequence ID" value="CAI5760159.1"/>
    <property type="molecule type" value="Genomic_DNA"/>
</dbReference>
<dbReference type="Gene3D" id="3.30.1380.20">
    <property type="entry name" value="Trafficking protein particle complex subunit 3"/>
    <property type="match status" value="1"/>
</dbReference>
<dbReference type="PANTHER" id="PTHR12817">
    <property type="entry name" value="TRAFFICKING PROTEIN PARTICLE COMPLEX SUBUNIT 6B"/>
    <property type="match status" value="1"/>
</dbReference>
<comment type="caution">
    <text evidence="5">The sequence shown here is derived from an EMBL/GenBank/DDBJ whole genome shotgun (WGS) entry which is preliminary data.</text>
</comment>
<dbReference type="InterPro" id="IPR037992">
    <property type="entry name" value="TRAPPC6/Trs33"/>
</dbReference>
<sequence>MSIEEDILDKQDYVSQSSLHYLLQELVPTSIRISEKLINTTTTTIDTREFQTRIDTQLSSIHNDLPGTINVLNSNLINSDDVSIRIESFGYQLGIKLSEILLFKNNQSKIIDILDIMKFVCRDVWKSLYNKQMDNLRTNHRGTFVLVDSNYRVISHLNSSKGMKDTLMKSRIYLWFPCGIIKGILLKKYITVMPQPPSILRIKRKRNQDPLQALILEDKQSIKRSKPSTPLTTPTKSRSIENFNNYVFKLQRTDDKVNIQDESIINSILKESNGNNFIIPKNQIEQDTTIPHELSDMVQSYLSFDKNSPPRRKRSSRKSFSEDKKQPILDDYVYDVYIMDTNEPLTSANHPSSQIGYIKFFDETSNELINNDDDEKDDERVLTDDEDSNAESFYQNDYPSDEDAGGLEDPVEFEGETEDDGYVPYDGTGLKGDEYYDYGELENYEEDDYFEDDNYNRNQFFDTDKDDPIAIHRDKIFNKLKNMINEDE</sequence>
<feature type="region of interest" description="Disordered" evidence="3">
    <location>
        <begin position="303"/>
        <end position="324"/>
    </location>
</feature>
<dbReference type="OrthoDB" id="941624at2759"/>
<dbReference type="AlphaFoldDB" id="A0A9W4XC35"/>
<gene>
    <name evidence="5" type="ORF">CANVERA_P4669</name>
</gene>
<evidence type="ECO:0000313" key="6">
    <source>
        <dbReference type="Proteomes" id="UP001152885"/>
    </source>
</evidence>
<name>A0A9W4XC35_9ASCO</name>
<dbReference type="InterPro" id="IPR007194">
    <property type="entry name" value="TRAPP_component"/>
</dbReference>
<dbReference type="GO" id="GO:0005802">
    <property type="term" value="C:trans-Golgi network"/>
    <property type="evidence" value="ECO:0007669"/>
    <property type="project" value="TreeGrafter"/>
</dbReference>
<evidence type="ECO:0000259" key="4">
    <source>
        <dbReference type="Pfam" id="PF08574"/>
    </source>
</evidence>
<proteinExistence type="inferred from homology"/>
<evidence type="ECO:0000313" key="5">
    <source>
        <dbReference type="EMBL" id="CAI5760159.1"/>
    </source>
</evidence>
<dbReference type="SUPFAM" id="SSF111126">
    <property type="entry name" value="Ligand-binding domain in the NO signalling and Golgi transport"/>
    <property type="match status" value="1"/>
</dbReference>
<dbReference type="Pfam" id="PF04051">
    <property type="entry name" value="TRAPP"/>
    <property type="match status" value="1"/>
</dbReference>
<organism evidence="5 6">
    <name type="scientific">Candida verbasci</name>
    <dbReference type="NCBI Taxonomy" id="1227364"/>
    <lineage>
        <taxon>Eukaryota</taxon>
        <taxon>Fungi</taxon>
        <taxon>Dikarya</taxon>
        <taxon>Ascomycota</taxon>
        <taxon>Saccharomycotina</taxon>
        <taxon>Pichiomycetes</taxon>
        <taxon>Debaryomycetaceae</taxon>
        <taxon>Candida/Lodderomyces clade</taxon>
        <taxon>Candida</taxon>
    </lineage>
</organism>
<feature type="domain" description="Transcription factor Iwr1" evidence="4">
    <location>
        <begin position="330"/>
        <end position="402"/>
    </location>
</feature>
<evidence type="ECO:0000256" key="2">
    <source>
        <dbReference type="ARBA" id="ARBA00010218"/>
    </source>
</evidence>
<dbReference type="CDD" id="cd14944">
    <property type="entry name" value="TRAPPC6A_Trs33"/>
    <property type="match status" value="1"/>
</dbReference>
<dbReference type="GO" id="GO:0005801">
    <property type="term" value="C:cis-Golgi network"/>
    <property type="evidence" value="ECO:0007669"/>
    <property type="project" value="TreeGrafter"/>
</dbReference>
<dbReference type="InterPro" id="IPR013883">
    <property type="entry name" value="TF_Iwr1_dom"/>
</dbReference>
<dbReference type="GO" id="GO:0030008">
    <property type="term" value="C:TRAPP complex"/>
    <property type="evidence" value="ECO:0007669"/>
    <property type="project" value="TreeGrafter"/>
</dbReference>
<dbReference type="Pfam" id="PF08574">
    <property type="entry name" value="Iwr1"/>
    <property type="match status" value="1"/>
</dbReference>
<evidence type="ECO:0000256" key="3">
    <source>
        <dbReference type="SAM" id="MobiDB-lite"/>
    </source>
</evidence>
<accession>A0A9W4XC35</accession>
<dbReference type="Proteomes" id="UP001152885">
    <property type="component" value="Unassembled WGS sequence"/>
</dbReference>
<dbReference type="GO" id="GO:0006888">
    <property type="term" value="P:endoplasmic reticulum to Golgi vesicle-mediated transport"/>
    <property type="evidence" value="ECO:0007669"/>
    <property type="project" value="TreeGrafter"/>
</dbReference>
<evidence type="ECO:0000256" key="1">
    <source>
        <dbReference type="ARBA" id="ARBA00006218"/>
    </source>
</evidence>
<dbReference type="InterPro" id="IPR024096">
    <property type="entry name" value="NO_sig/Golgi_transp_ligand-bd"/>
</dbReference>
<keyword evidence="6" id="KW-1185">Reference proteome</keyword>